<name>A0A6J4VEN6_9BACT</name>
<dbReference type="Pfam" id="PF06108">
    <property type="entry name" value="DUF952"/>
    <property type="match status" value="1"/>
</dbReference>
<dbReference type="InterPro" id="IPR009297">
    <property type="entry name" value="DUF952"/>
</dbReference>
<dbReference type="Gene3D" id="3.20.170.20">
    <property type="entry name" value="Protein of unknown function DUF952"/>
    <property type="match status" value="1"/>
</dbReference>
<evidence type="ECO:0008006" key="2">
    <source>
        <dbReference type="Google" id="ProtNLM"/>
    </source>
</evidence>
<gene>
    <name evidence="1" type="ORF">AVDCRST_MAG18-2690</name>
</gene>
<organism evidence="1">
    <name type="scientific">uncultured Thermomicrobiales bacterium</name>
    <dbReference type="NCBI Taxonomy" id="1645740"/>
    <lineage>
        <taxon>Bacteria</taxon>
        <taxon>Pseudomonadati</taxon>
        <taxon>Thermomicrobiota</taxon>
        <taxon>Thermomicrobia</taxon>
        <taxon>Thermomicrobiales</taxon>
        <taxon>environmental samples</taxon>
    </lineage>
</organism>
<dbReference type="AlphaFoldDB" id="A0A6J4VEN6"/>
<protein>
    <recommendedName>
        <fullName evidence="2">DUF952 domain-containing protein</fullName>
    </recommendedName>
</protein>
<proteinExistence type="predicted"/>
<dbReference type="SUPFAM" id="SSF56399">
    <property type="entry name" value="ADP-ribosylation"/>
    <property type="match status" value="1"/>
</dbReference>
<sequence length="111" mass="12510">MLTYHLIPRDDYDPHAAEYVPAAFAEEGFIHTTSPLGIIHEVANRYYRADPRPYLLLRIDLDRATVPWRYDAAGEEYPHLYGPINRAAIVGARPCPRADDGTFLPLDAASD</sequence>
<dbReference type="EMBL" id="CADCWN010000207">
    <property type="protein sequence ID" value="CAA9577185.1"/>
    <property type="molecule type" value="Genomic_DNA"/>
</dbReference>
<evidence type="ECO:0000313" key="1">
    <source>
        <dbReference type="EMBL" id="CAA9577185.1"/>
    </source>
</evidence>
<accession>A0A6J4VEN6</accession>
<reference evidence="1" key="1">
    <citation type="submission" date="2020-02" db="EMBL/GenBank/DDBJ databases">
        <authorList>
            <person name="Meier V. D."/>
        </authorList>
    </citation>
    <scope>NUCLEOTIDE SEQUENCE</scope>
    <source>
        <strain evidence="1">AVDCRST_MAG18</strain>
    </source>
</reference>